<feature type="transmembrane region" description="Helical" evidence="1">
    <location>
        <begin position="49"/>
        <end position="70"/>
    </location>
</feature>
<keyword evidence="1" id="KW-0472">Membrane</keyword>
<proteinExistence type="predicted"/>
<dbReference type="AlphaFoldDB" id="T0H0D9"/>
<dbReference type="PATRIC" id="fig|1096930.3.peg.3797"/>
<reference evidence="2 3" key="1">
    <citation type="journal article" date="2013" name="Genome Announc.">
        <title>Genome Sequence of Novosphingobium lindaniclasticum LE124T, Isolated from a Hexachlorocyclohexane Dumpsite.</title>
        <authorList>
            <person name="Saxena A."/>
            <person name="Nayyar N."/>
            <person name="Sangwan N."/>
            <person name="Kumari R."/>
            <person name="Khurana J.P."/>
            <person name="Lal R."/>
        </authorList>
    </citation>
    <scope>NUCLEOTIDE SEQUENCE [LARGE SCALE GENOMIC DNA]</scope>
    <source>
        <strain evidence="2 3">LE124</strain>
    </source>
</reference>
<dbReference type="RefSeq" id="WP_021235603.1">
    <property type="nucleotide sequence ID" value="NZ_ATHL01000127.1"/>
</dbReference>
<dbReference type="EMBL" id="ATHL01000127">
    <property type="protein sequence ID" value="EQB09741.1"/>
    <property type="molecule type" value="Genomic_DNA"/>
</dbReference>
<keyword evidence="1" id="KW-0812">Transmembrane</keyword>
<keyword evidence="1" id="KW-1133">Transmembrane helix</keyword>
<name>T0H0D9_9SPHN</name>
<comment type="caution">
    <text evidence="2">The sequence shown here is derived from an EMBL/GenBank/DDBJ whole genome shotgun (WGS) entry which is preliminary data.</text>
</comment>
<gene>
    <name evidence="2" type="ORF">L284_19275</name>
</gene>
<feature type="transmembrane region" description="Helical" evidence="1">
    <location>
        <begin position="108"/>
        <end position="126"/>
    </location>
</feature>
<feature type="transmembrane region" description="Helical" evidence="1">
    <location>
        <begin position="77"/>
        <end position="96"/>
    </location>
</feature>
<evidence type="ECO:0000313" key="2">
    <source>
        <dbReference type="EMBL" id="EQB09741.1"/>
    </source>
</evidence>
<organism evidence="2 3">
    <name type="scientific">Novosphingobium lindaniclasticum LE124</name>
    <dbReference type="NCBI Taxonomy" id="1096930"/>
    <lineage>
        <taxon>Bacteria</taxon>
        <taxon>Pseudomonadati</taxon>
        <taxon>Pseudomonadota</taxon>
        <taxon>Alphaproteobacteria</taxon>
        <taxon>Sphingomonadales</taxon>
        <taxon>Sphingomonadaceae</taxon>
        <taxon>Novosphingobium</taxon>
    </lineage>
</organism>
<sequence length="136" mass="14939">MPKFRIVAVLILLWNLLGDVAYLMQATADLDEIARHDLVQAQAFREMPGWVWAAYAIAVASGTIGAVVLLMRRRWAWALFALSLAAVFVQFGWTFLSFDIVAAKGPSAALFPLLIVTIALASTIYARRKQADGTLT</sequence>
<evidence type="ECO:0008006" key="4">
    <source>
        <dbReference type="Google" id="ProtNLM"/>
    </source>
</evidence>
<accession>T0H0D9</accession>
<protein>
    <recommendedName>
        <fullName evidence="4">Sugar transporter</fullName>
    </recommendedName>
</protein>
<keyword evidence="3" id="KW-1185">Reference proteome</keyword>
<dbReference type="Proteomes" id="UP000015527">
    <property type="component" value="Unassembled WGS sequence"/>
</dbReference>
<evidence type="ECO:0000256" key="1">
    <source>
        <dbReference type="SAM" id="Phobius"/>
    </source>
</evidence>
<evidence type="ECO:0000313" key="3">
    <source>
        <dbReference type="Proteomes" id="UP000015527"/>
    </source>
</evidence>
<dbReference type="eggNOG" id="ENOG5030RKS">
    <property type="taxonomic scope" value="Bacteria"/>
</dbReference>
<dbReference type="OrthoDB" id="7507670at2"/>